<dbReference type="PIRSF" id="PIRSF000379">
    <property type="entry name" value="For_Ac_trans_1"/>
    <property type="match status" value="1"/>
</dbReference>
<dbReference type="NCBIfam" id="TIGR01255">
    <property type="entry name" value="pyr_form_ly_1"/>
    <property type="match status" value="1"/>
</dbReference>
<name>A0ABM6U2E3_FUSVA</name>
<sequence>MKYWNGFKGDLWQREINVRDFIQCNYTPYEGDESFLVKSTENTKKVWDKLTEMFKEERAKGIYDAETKKPQAIDAYGPGYIEKDSEVIVGLQTDAPLKRGIYPKGGLRMVKNSLEAFGYKIDPMTEEIFTKYRKTHNEGVFSAYTDEMKAARKSGIITGLPDAYGRGRIIGDYRRVALYGIDRLIEDKKNQMKLLEIPEMDDETIRRREEIHEQIQALKSFVKMCASYGFDVSRPAENAKEAVQFVYFGYLAATKDQDGAAMSLGRTSTFLDVYIQRDLEAGLITEEEAQELIDQFIIKLRIIRFLRTPEYDALFSGDPTWTTESLGGQGVDGRTLVTKTSFRYLHTLYNLGPAPEPNLTVLWSVNSPENWKKYCAKVSIDTSSIQYENDDLMRPEFGDDYGIACCVSPMKIGKGMQFFGARANLAKTLLYALNGGRDEKSGAQVAPKFAPVTGDYLEFNEVMEKFEQMMKWLAGVYVNALKIIHYMHDKYAYEAFEMGLHDLDIERTQATGIAGLSIVADSLAAIRDTKVKVIRNEEGLIVDFEREGNYVPYGNNEDSTDELAVKVTEKFMDYLRTHETYRHSRATQSILTITSNVVYGKKTGNTPDGRRAGTPFAPGANPMNGRDTRGAIASLASVAKLPFHHSNDGISYTFAIAPGALGKTREDRVDNLVSMMDGYFTPEGGQHLNVNVFDRELLEDAMENPEKYPQLTIRVSGYAVNFVRLTREQQLDVLSRTINGRM</sequence>
<dbReference type="Gene3D" id="3.20.70.20">
    <property type="match status" value="1"/>
</dbReference>
<dbReference type="PROSITE" id="PS51554">
    <property type="entry name" value="PFL"/>
    <property type="match status" value="1"/>
</dbReference>
<comment type="subunit">
    <text evidence="10">Homodimer.</text>
</comment>
<dbReference type="Pfam" id="PF01228">
    <property type="entry name" value="Gly_radical"/>
    <property type="match status" value="1"/>
</dbReference>
<reference evidence="15" key="1">
    <citation type="journal article" date="2018" name="MSphere">
        <title>Fusobacterium Genomics Using MinION and Illumina Sequencing Enables Genome Completion and Correction.</title>
        <authorList>
            <person name="Todd S.M."/>
            <person name="Settlage R.E."/>
            <person name="Lahmers K.K."/>
            <person name="Slade D.J."/>
        </authorList>
    </citation>
    <scope>NUCLEOTIDE SEQUENCE [LARGE SCALE GENOMIC DNA]</scope>
    <source>
        <strain evidence="15">ATCC 27725</strain>
    </source>
</reference>
<keyword evidence="7 10" id="KW-0012">Acyltransferase</keyword>
<keyword evidence="4 10" id="KW-0808">Transferase</keyword>
<evidence type="ECO:0000256" key="5">
    <source>
        <dbReference type="ARBA" id="ARBA00022818"/>
    </source>
</evidence>
<evidence type="ECO:0000256" key="10">
    <source>
        <dbReference type="RuleBase" id="RU368075"/>
    </source>
</evidence>
<dbReference type="PANTHER" id="PTHR30191:SF0">
    <property type="entry name" value="FORMATE ACETYLTRANSFERASE 1"/>
    <property type="match status" value="1"/>
</dbReference>
<organism evidence="14 15">
    <name type="scientific">Fusobacterium varium ATCC 27725</name>
    <dbReference type="NCBI Taxonomy" id="469618"/>
    <lineage>
        <taxon>Bacteria</taxon>
        <taxon>Fusobacteriati</taxon>
        <taxon>Fusobacteriota</taxon>
        <taxon>Fusobacteriia</taxon>
        <taxon>Fusobacteriales</taxon>
        <taxon>Fusobacteriaceae</taxon>
        <taxon>Fusobacterium</taxon>
    </lineage>
</organism>
<evidence type="ECO:0000313" key="14">
    <source>
        <dbReference type="EMBL" id="AVQ30463.1"/>
    </source>
</evidence>
<feature type="domain" description="Glycine radical" evidence="12">
    <location>
        <begin position="618"/>
        <end position="742"/>
    </location>
</feature>
<comment type="similarity">
    <text evidence="2 10">Belongs to the glycyl radical enzyme (GRE) family. PFL subfamily.</text>
</comment>
<evidence type="ECO:0000256" key="7">
    <source>
        <dbReference type="ARBA" id="ARBA00023315"/>
    </source>
</evidence>
<feature type="domain" description="PFL" evidence="13">
    <location>
        <begin position="1"/>
        <end position="611"/>
    </location>
</feature>
<keyword evidence="6 10" id="KW-0119">Carbohydrate metabolism</keyword>
<evidence type="ECO:0000256" key="6">
    <source>
        <dbReference type="ARBA" id="ARBA00023277"/>
    </source>
</evidence>
<evidence type="ECO:0000256" key="4">
    <source>
        <dbReference type="ARBA" id="ARBA00022679"/>
    </source>
</evidence>
<dbReference type="InterPro" id="IPR019777">
    <property type="entry name" value="Form_AcTrfase_GR_CS"/>
</dbReference>
<feature type="region of interest" description="Disordered" evidence="11">
    <location>
        <begin position="601"/>
        <end position="624"/>
    </location>
</feature>
<evidence type="ECO:0000256" key="2">
    <source>
        <dbReference type="ARBA" id="ARBA00008375"/>
    </source>
</evidence>
<comment type="pathway">
    <text evidence="10">Fermentation; pyruvate fermentation; formate from pyruvate: step 1/1.</text>
</comment>
<evidence type="ECO:0000256" key="3">
    <source>
        <dbReference type="ARBA" id="ARBA00022490"/>
    </source>
</evidence>
<dbReference type="RefSeq" id="WP_005952001.1">
    <property type="nucleotide sequence ID" value="NZ_CP028103.1"/>
</dbReference>
<keyword evidence="15" id="KW-1185">Reference proteome</keyword>
<dbReference type="InterPro" id="IPR001150">
    <property type="entry name" value="Gly_radical"/>
</dbReference>
<comment type="catalytic activity">
    <reaction evidence="8 10">
        <text>formate + acetyl-CoA = pyruvate + CoA</text>
        <dbReference type="Rhea" id="RHEA:11844"/>
        <dbReference type="ChEBI" id="CHEBI:15361"/>
        <dbReference type="ChEBI" id="CHEBI:15740"/>
        <dbReference type="ChEBI" id="CHEBI:57287"/>
        <dbReference type="ChEBI" id="CHEBI:57288"/>
        <dbReference type="EC" id="2.3.1.54"/>
    </reaction>
</comment>
<feature type="modified residue" description="Glycine radical" evidence="9">
    <location>
        <position position="717"/>
    </location>
</feature>
<evidence type="ECO:0000256" key="11">
    <source>
        <dbReference type="SAM" id="MobiDB-lite"/>
    </source>
</evidence>
<keyword evidence="5 9" id="KW-0556">Organic radical</keyword>
<evidence type="ECO:0000313" key="15">
    <source>
        <dbReference type="Proteomes" id="UP000241238"/>
    </source>
</evidence>
<dbReference type="PROSITE" id="PS00850">
    <property type="entry name" value="GLY_RADICAL_1"/>
    <property type="match status" value="1"/>
</dbReference>
<dbReference type="InterPro" id="IPR050244">
    <property type="entry name" value="Auton_GlycylRad_Cofactor"/>
</dbReference>
<evidence type="ECO:0000259" key="12">
    <source>
        <dbReference type="PROSITE" id="PS51149"/>
    </source>
</evidence>
<keyword evidence="3 10" id="KW-0963">Cytoplasm</keyword>
<dbReference type="PROSITE" id="PS51149">
    <property type="entry name" value="GLY_RADICAL_2"/>
    <property type="match status" value="1"/>
</dbReference>
<evidence type="ECO:0000259" key="13">
    <source>
        <dbReference type="PROSITE" id="PS51554"/>
    </source>
</evidence>
<dbReference type="GeneID" id="77467184"/>
<evidence type="ECO:0000256" key="9">
    <source>
        <dbReference type="PROSITE-ProRule" id="PRU00493"/>
    </source>
</evidence>
<keyword evidence="10" id="KW-0313">Glucose metabolism</keyword>
<dbReference type="EMBL" id="CP028103">
    <property type="protein sequence ID" value="AVQ30463.1"/>
    <property type="molecule type" value="Genomic_DNA"/>
</dbReference>
<dbReference type="InterPro" id="IPR004184">
    <property type="entry name" value="PFL_dom"/>
</dbReference>
<evidence type="ECO:0000256" key="1">
    <source>
        <dbReference type="ARBA" id="ARBA00004496"/>
    </source>
</evidence>
<gene>
    <name evidence="14" type="primary">pflB</name>
    <name evidence="14" type="ORF">C4N18_04210</name>
</gene>
<comment type="subcellular location">
    <subcellularLocation>
        <location evidence="1 10">Cytoplasm</location>
    </subcellularLocation>
</comment>
<dbReference type="Pfam" id="PF02901">
    <property type="entry name" value="PFL-like"/>
    <property type="match status" value="1"/>
</dbReference>
<dbReference type="InterPro" id="IPR005949">
    <property type="entry name" value="Form_AcTrfase"/>
</dbReference>
<dbReference type="EC" id="2.3.1.54" evidence="10"/>
<accession>A0ABM6U2E3</accession>
<evidence type="ECO:0000256" key="8">
    <source>
        <dbReference type="ARBA" id="ARBA00049029"/>
    </source>
</evidence>
<dbReference type="PANTHER" id="PTHR30191">
    <property type="entry name" value="FORMATE ACETYLTRANSFERASE"/>
    <property type="match status" value="1"/>
</dbReference>
<dbReference type="CDD" id="cd01678">
    <property type="entry name" value="PFL1"/>
    <property type="match status" value="1"/>
</dbReference>
<dbReference type="SUPFAM" id="SSF51998">
    <property type="entry name" value="PFL-like glycyl radical enzymes"/>
    <property type="match status" value="1"/>
</dbReference>
<protein>
    <recommendedName>
        <fullName evidence="10">Formate acetyltransferase</fullName>
        <ecNumber evidence="10">2.3.1.54</ecNumber>
    </recommendedName>
    <alternativeName>
        <fullName evidence="10">Pyruvate formate-lyase</fullName>
    </alternativeName>
</protein>
<proteinExistence type="inferred from homology"/>
<dbReference type="Proteomes" id="UP000241238">
    <property type="component" value="Chromosome"/>
</dbReference>